<dbReference type="OrthoDB" id="10503962at2759"/>
<evidence type="ECO:0000313" key="4">
    <source>
        <dbReference type="Proteomes" id="UP000001072"/>
    </source>
</evidence>
<evidence type="ECO:0000256" key="1">
    <source>
        <dbReference type="ARBA" id="ARBA00022664"/>
    </source>
</evidence>
<accession>F4RKR0</accession>
<feature type="region of interest" description="Disordered" evidence="2">
    <location>
        <begin position="1"/>
        <end position="23"/>
    </location>
</feature>
<dbReference type="GO" id="GO:0003676">
    <property type="term" value="F:nucleic acid binding"/>
    <property type="evidence" value="ECO:0007669"/>
    <property type="project" value="InterPro"/>
</dbReference>
<feature type="region of interest" description="Disordered" evidence="2">
    <location>
        <begin position="335"/>
        <end position="358"/>
    </location>
</feature>
<evidence type="ECO:0000313" key="3">
    <source>
        <dbReference type="EMBL" id="EGG06771.1"/>
    </source>
</evidence>
<dbReference type="GeneID" id="18929995"/>
<reference evidence="4" key="1">
    <citation type="journal article" date="2011" name="Proc. Natl. Acad. Sci. U.S.A.">
        <title>Obligate biotrophy features unraveled by the genomic analysis of rust fungi.</title>
        <authorList>
            <person name="Duplessis S."/>
            <person name="Cuomo C.A."/>
            <person name="Lin Y.-C."/>
            <person name="Aerts A."/>
            <person name="Tisserant E."/>
            <person name="Veneault-Fourrey C."/>
            <person name="Joly D.L."/>
            <person name="Hacquard S."/>
            <person name="Amselem J."/>
            <person name="Cantarel B.L."/>
            <person name="Chiu R."/>
            <person name="Coutinho P.M."/>
            <person name="Feau N."/>
            <person name="Field M."/>
            <person name="Frey P."/>
            <person name="Gelhaye E."/>
            <person name="Goldberg J."/>
            <person name="Grabherr M.G."/>
            <person name="Kodira C.D."/>
            <person name="Kohler A."/>
            <person name="Kuees U."/>
            <person name="Lindquist E.A."/>
            <person name="Lucas S.M."/>
            <person name="Mago R."/>
            <person name="Mauceli E."/>
            <person name="Morin E."/>
            <person name="Murat C."/>
            <person name="Pangilinan J.L."/>
            <person name="Park R."/>
            <person name="Pearson M."/>
            <person name="Quesneville H."/>
            <person name="Rouhier N."/>
            <person name="Sakthikumar S."/>
            <person name="Salamov A.A."/>
            <person name="Schmutz J."/>
            <person name="Selles B."/>
            <person name="Shapiro H."/>
            <person name="Tanguay P."/>
            <person name="Tuskan G.A."/>
            <person name="Henrissat B."/>
            <person name="Van de Peer Y."/>
            <person name="Rouze P."/>
            <person name="Ellis J.G."/>
            <person name="Dodds P.N."/>
            <person name="Schein J.E."/>
            <person name="Zhong S."/>
            <person name="Hamelin R.C."/>
            <person name="Grigoriev I.V."/>
            <person name="Szabo L.J."/>
            <person name="Martin F."/>
        </authorList>
    </citation>
    <scope>NUCLEOTIDE SEQUENCE [LARGE SCALE GENOMIC DNA]</scope>
    <source>
        <strain evidence="4">98AG31 / pathotype 3-4-7</strain>
    </source>
</reference>
<feature type="region of interest" description="Disordered" evidence="2">
    <location>
        <begin position="246"/>
        <end position="281"/>
    </location>
</feature>
<organism evidence="4">
    <name type="scientific">Melampsora larici-populina (strain 98AG31 / pathotype 3-4-7)</name>
    <name type="common">Poplar leaf rust fungus</name>
    <dbReference type="NCBI Taxonomy" id="747676"/>
    <lineage>
        <taxon>Eukaryota</taxon>
        <taxon>Fungi</taxon>
        <taxon>Dikarya</taxon>
        <taxon>Basidiomycota</taxon>
        <taxon>Pucciniomycotina</taxon>
        <taxon>Pucciniomycetes</taxon>
        <taxon>Pucciniales</taxon>
        <taxon>Melampsoraceae</taxon>
        <taxon>Melampsora</taxon>
    </lineage>
</organism>
<feature type="compositionally biased region" description="Low complexity" evidence="2">
    <location>
        <begin position="342"/>
        <end position="358"/>
    </location>
</feature>
<dbReference type="GO" id="GO:0008270">
    <property type="term" value="F:zinc ion binding"/>
    <property type="evidence" value="ECO:0007669"/>
    <property type="project" value="InterPro"/>
</dbReference>
<dbReference type="AlphaFoldDB" id="F4RKR0"/>
<dbReference type="InterPro" id="IPR036875">
    <property type="entry name" value="Znf_CCHC_sf"/>
</dbReference>
<gene>
    <name evidence="3" type="ORF">MELLADRAFT_62948</name>
</gene>
<proteinExistence type="predicted"/>
<sequence>MSTNPASKAPPEPPPHSTKGTVDDYRSNKFQLSMPAYVKGSVDTLKADGSNYTKWEFKIGRCVDRVTKTTDYLSKDGMKTIDPDGDAVIYSMIELVVPFEIQHRLSGSAKDAIRTIRSLFFFPSRSGHMATWKEVLEVKYDDVSDIGDYFRKIDQKVSDLERAGFEWNKDVVTGVLYQLGLGNAFTNVNNTLNARLRATPTNPISAREVEEAIRAEKQIHQTDNIAPAFSQLDLNAFNSNPLRRGAVNTGNTYRPAALTTPGRGRGVFNYAPQPPYRVSTPTRTLQLTPKVVPPTPGVPSKFHPSLYNQHSPCFICHNVGHWSDTCPTRYPCAATTTPSVASSQPHQSTSRSTPTQPRSFTLNLIDANGTAFAVEATGVEDDEGPLPEGVWASEGTLTEVWDAQDEGVSDTGATHMVTGKLSHLTDIRALSRPIPISVATKAPKAYVTHVGTMHIKIRSYQFLK</sequence>
<dbReference type="HOGENOM" id="CLU_025745_0_0_1"/>
<keyword evidence="1" id="KW-0507">mRNA processing</keyword>
<keyword evidence="4" id="KW-1185">Reference proteome</keyword>
<evidence type="ECO:0000256" key="2">
    <source>
        <dbReference type="SAM" id="MobiDB-lite"/>
    </source>
</evidence>
<name>F4RKR0_MELLP</name>
<dbReference type="Proteomes" id="UP000001072">
    <property type="component" value="Unassembled WGS sequence"/>
</dbReference>
<dbReference type="VEuPathDB" id="FungiDB:MELLADRAFT_62948"/>
<dbReference type="KEGG" id="mlr:MELLADRAFT_62948"/>
<evidence type="ECO:0008006" key="5">
    <source>
        <dbReference type="Google" id="ProtNLM"/>
    </source>
</evidence>
<protein>
    <recommendedName>
        <fullName evidence="5">CCHC-type domain-containing protein</fullName>
    </recommendedName>
</protein>
<dbReference type="SUPFAM" id="SSF57756">
    <property type="entry name" value="Retrovirus zinc finger-like domains"/>
    <property type="match status" value="1"/>
</dbReference>
<dbReference type="InParanoid" id="F4RKR0"/>
<dbReference type="RefSeq" id="XP_007409731.1">
    <property type="nucleotide sequence ID" value="XM_007409669.1"/>
</dbReference>
<dbReference type="GO" id="GO:0006397">
    <property type="term" value="P:mRNA processing"/>
    <property type="evidence" value="ECO:0007669"/>
    <property type="project" value="UniProtKB-KW"/>
</dbReference>
<dbReference type="EMBL" id="GL883106">
    <property type="protein sequence ID" value="EGG06771.1"/>
    <property type="molecule type" value="Genomic_DNA"/>
</dbReference>
<dbReference type="STRING" id="747676.F4RKR0"/>